<dbReference type="AlphaFoldDB" id="I4AKA4"/>
<evidence type="ECO:0000256" key="1">
    <source>
        <dbReference type="SAM" id="Coils"/>
    </source>
</evidence>
<dbReference type="Gene3D" id="3.30.450.40">
    <property type="match status" value="1"/>
</dbReference>
<name>I4AKA4_BERLS</name>
<dbReference type="CDD" id="cd00130">
    <property type="entry name" value="PAS"/>
    <property type="match status" value="1"/>
</dbReference>
<sequence length="750" mass="86647" precursor="true">MWKFNTIGKRVLAGNFIIIIVALVSSVVSLGMLTRSQNMLHQSFSVITPSVEAINDLLLLVTRSKMYITNWVHLPDNIDDKEDLILLHNEQFPEVKDRISKLKRDWQNKENVHRVDSIIIAFDDILQTEQEVMNILNRSEDYNNGTKREKAIRLVNEMIILNSNTLIKNLEALETSKLQEKQADGDSVERSLKWLYRIILTLGIITLMIGIILSVVFFRIVSKPIQKLNQILGQLAKGSIPKSDFGIRIGNHEIGQMTLSLQELIKSLKNTSEFARKIGNGKYDSTFDVLGENDILGNALLDMRNSLSKVAEEDRRRAWITEGIAQFGDILRANYNDTEEFAAAIVQRLVKYTEANQGGIFVLSETPDIEGEFMYLAATYAWDKPKYLEKKIRKGEGLTGQAWQEGETIFLSHVPNDYIHITSGLGSTNPSSILLTPLKYNQKLYGVVELAFFNPPEAYQVEFVERIVESFASTLSSVRVNQRTQFLLKESQEMTEQMRAQEEEMRQNVEELQATQEMVERKSKELENQLNAINQAAAMIELNPRGIITEINELYLKISHYSKEEIQGQPHTILLKEGYETSNKYMQLWENLTQGIAVEGEFERQAKDKSSFWLRATYYPVMDDYKNLEHVIHIATDITEQKLQAIRLEETLTEQAETVEQMRMQEDVMQQAMEQMQEAQQEVEKREKLLEESYKEQEQYIEQMNSQEEMMTISMESMNETIEMVTKEKEEAEQKLLICQKKIEELENRK</sequence>
<evidence type="ECO:0000313" key="4">
    <source>
        <dbReference type="EMBL" id="AFM04389.1"/>
    </source>
</evidence>
<reference evidence="5" key="1">
    <citation type="submission" date="2012-06" db="EMBL/GenBank/DDBJ databases">
        <title>The complete genome of Flexibacter litoralis DSM 6794.</title>
        <authorList>
            <person name="Lucas S."/>
            <person name="Copeland A."/>
            <person name="Lapidus A."/>
            <person name="Glavina del Rio T."/>
            <person name="Dalin E."/>
            <person name="Tice H."/>
            <person name="Bruce D."/>
            <person name="Goodwin L."/>
            <person name="Pitluck S."/>
            <person name="Peters L."/>
            <person name="Ovchinnikova G."/>
            <person name="Lu M."/>
            <person name="Kyrpides N."/>
            <person name="Mavromatis K."/>
            <person name="Ivanova N."/>
            <person name="Brettin T."/>
            <person name="Detter J.C."/>
            <person name="Han C."/>
            <person name="Larimer F."/>
            <person name="Land M."/>
            <person name="Hauser L."/>
            <person name="Markowitz V."/>
            <person name="Cheng J.-F."/>
            <person name="Hugenholtz P."/>
            <person name="Woyke T."/>
            <person name="Wu D."/>
            <person name="Spring S."/>
            <person name="Lang E."/>
            <person name="Kopitz M."/>
            <person name="Brambilla E."/>
            <person name="Klenk H.-P."/>
            <person name="Eisen J.A."/>
        </authorList>
    </citation>
    <scope>NUCLEOTIDE SEQUENCE [LARGE SCALE GENOMIC DNA]</scope>
    <source>
        <strain evidence="5">ATCC 23117 / DSM 6794 / NBRC 15988 / NCIMB 1366 / Sio-4</strain>
    </source>
</reference>
<dbReference type="InterPro" id="IPR000700">
    <property type="entry name" value="PAS-assoc_C"/>
</dbReference>
<dbReference type="Gene3D" id="6.10.340.10">
    <property type="match status" value="1"/>
</dbReference>
<dbReference type="SMART" id="SM00065">
    <property type="entry name" value="GAF"/>
    <property type="match status" value="1"/>
</dbReference>
<dbReference type="PANTHER" id="PTHR31580">
    <property type="entry name" value="FILAMENT-LIKE PLANT PROTEIN 4"/>
    <property type="match status" value="1"/>
</dbReference>
<protein>
    <submittedName>
        <fullName evidence="4">PAS domain S-box</fullName>
    </submittedName>
</protein>
<evidence type="ECO:0000313" key="5">
    <source>
        <dbReference type="Proteomes" id="UP000006054"/>
    </source>
</evidence>
<organism evidence="4 5">
    <name type="scientific">Bernardetia litoralis (strain ATCC 23117 / DSM 6794 / NBRC 15988 / NCIMB 1366 / Fx l1 / Sio-4)</name>
    <name type="common">Flexibacter litoralis</name>
    <dbReference type="NCBI Taxonomy" id="880071"/>
    <lineage>
        <taxon>Bacteria</taxon>
        <taxon>Pseudomonadati</taxon>
        <taxon>Bacteroidota</taxon>
        <taxon>Cytophagia</taxon>
        <taxon>Cytophagales</taxon>
        <taxon>Bernardetiaceae</taxon>
        <taxon>Bernardetia</taxon>
    </lineage>
</organism>
<keyword evidence="2" id="KW-1133">Transmembrane helix</keyword>
<dbReference type="STRING" id="880071.Fleli_2005"/>
<dbReference type="SMART" id="SM00086">
    <property type="entry name" value="PAC"/>
    <property type="match status" value="1"/>
</dbReference>
<feature type="coiled-coil region" evidence="1">
    <location>
        <begin position="645"/>
        <end position="749"/>
    </location>
</feature>
<evidence type="ECO:0000259" key="3">
    <source>
        <dbReference type="PROSITE" id="PS50113"/>
    </source>
</evidence>
<dbReference type="RefSeq" id="WP_014797838.1">
    <property type="nucleotide sequence ID" value="NC_018018.1"/>
</dbReference>
<evidence type="ECO:0000256" key="2">
    <source>
        <dbReference type="SAM" id="Phobius"/>
    </source>
</evidence>
<dbReference type="SUPFAM" id="SSF55781">
    <property type="entry name" value="GAF domain-like"/>
    <property type="match status" value="1"/>
</dbReference>
<dbReference type="InterPro" id="IPR035965">
    <property type="entry name" value="PAS-like_dom_sf"/>
</dbReference>
<dbReference type="InterPro" id="IPR029016">
    <property type="entry name" value="GAF-like_dom_sf"/>
</dbReference>
<dbReference type="eggNOG" id="COG2202">
    <property type="taxonomic scope" value="Bacteria"/>
</dbReference>
<gene>
    <name evidence="4" type="ordered locus">Fleli_2005</name>
</gene>
<keyword evidence="1" id="KW-0175">Coiled coil</keyword>
<dbReference type="Pfam" id="PF13185">
    <property type="entry name" value="GAF_2"/>
    <property type="match status" value="1"/>
</dbReference>
<dbReference type="OrthoDB" id="1109395at2"/>
<dbReference type="InterPro" id="IPR001610">
    <property type="entry name" value="PAC"/>
</dbReference>
<dbReference type="PROSITE" id="PS50113">
    <property type="entry name" value="PAC"/>
    <property type="match status" value="1"/>
</dbReference>
<dbReference type="Gene3D" id="3.30.450.20">
    <property type="entry name" value="PAS domain"/>
    <property type="match status" value="1"/>
</dbReference>
<accession>I4AKA4</accession>
<dbReference type="InterPro" id="IPR000014">
    <property type="entry name" value="PAS"/>
</dbReference>
<keyword evidence="5" id="KW-1185">Reference proteome</keyword>
<feature type="domain" description="PAC" evidence="3">
    <location>
        <begin position="596"/>
        <end position="650"/>
    </location>
</feature>
<dbReference type="SUPFAM" id="SSF55785">
    <property type="entry name" value="PYP-like sensor domain (PAS domain)"/>
    <property type="match status" value="1"/>
</dbReference>
<dbReference type="Pfam" id="PF13426">
    <property type="entry name" value="PAS_9"/>
    <property type="match status" value="1"/>
</dbReference>
<dbReference type="EMBL" id="CP003345">
    <property type="protein sequence ID" value="AFM04389.1"/>
    <property type="molecule type" value="Genomic_DNA"/>
</dbReference>
<dbReference type="NCBIfam" id="TIGR00229">
    <property type="entry name" value="sensory_box"/>
    <property type="match status" value="1"/>
</dbReference>
<keyword evidence="2" id="KW-0812">Transmembrane</keyword>
<dbReference type="InterPro" id="IPR003018">
    <property type="entry name" value="GAF"/>
</dbReference>
<dbReference type="PANTHER" id="PTHR31580:SF4">
    <property type="entry name" value="FILAMENT-LIKE PLANT PROTEIN 6"/>
    <property type="match status" value="1"/>
</dbReference>
<keyword evidence="2" id="KW-0472">Membrane</keyword>
<feature type="transmembrane region" description="Helical" evidence="2">
    <location>
        <begin position="12"/>
        <end position="33"/>
    </location>
</feature>
<dbReference type="HOGENOM" id="CLU_021629_0_0_10"/>
<feature type="coiled-coil region" evidence="1">
    <location>
        <begin position="484"/>
        <end position="543"/>
    </location>
</feature>
<dbReference type="eggNOG" id="COG2203">
    <property type="taxonomic scope" value="Bacteria"/>
</dbReference>
<dbReference type="KEGG" id="fli:Fleli_2005"/>
<feature type="transmembrane region" description="Helical" evidence="2">
    <location>
        <begin position="198"/>
        <end position="221"/>
    </location>
</feature>
<dbReference type="Proteomes" id="UP000006054">
    <property type="component" value="Chromosome"/>
</dbReference>
<proteinExistence type="predicted"/>